<dbReference type="STRING" id="765440.A0A0C3F7J5"/>
<name>A0A0C3F7J5_PILCF</name>
<gene>
    <name evidence="1" type="ORF">PILCRDRAFT_13257</name>
</gene>
<evidence type="ECO:0000313" key="2">
    <source>
        <dbReference type="Proteomes" id="UP000054166"/>
    </source>
</evidence>
<organism evidence="1 2">
    <name type="scientific">Piloderma croceum (strain F 1598)</name>
    <dbReference type="NCBI Taxonomy" id="765440"/>
    <lineage>
        <taxon>Eukaryota</taxon>
        <taxon>Fungi</taxon>
        <taxon>Dikarya</taxon>
        <taxon>Basidiomycota</taxon>
        <taxon>Agaricomycotina</taxon>
        <taxon>Agaricomycetes</taxon>
        <taxon>Agaricomycetidae</taxon>
        <taxon>Atheliales</taxon>
        <taxon>Atheliaceae</taxon>
        <taxon>Piloderma</taxon>
    </lineage>
</organism>
<sequence>MGGPLTQTDAPNGWVADGGKVETICPHDERSIGKDGKEIFGIPDHTIGGLLRSLATAKRHNITVIFDTCHSGDILRGNMTARMVSDTSPLPEDLDEDIWMWGLSSSPKTAAGFLDQTMWSHVLLAACRKNEQALEGMSTENVVCGIFTHAMVKLFYQETDISQLTYSSSPNLLPPLGQRQHPQCSGKNKN</sequence>
<keyword evidence="2" id="KW-1185">Reference proteome</keyword>
<dbReference type="Proteomes" id="UP000054166">
    <property type="component" value="Unassembled WGS sequence"/>
</dbReference>
<dbReference type="HOGENOM" id="CLU_1428491_0_0_1"/>
<evidence type="ECO:0000313" key="1">
    <source>
        <dbReference type="EMBL" id="KIM75894.1"/>
    </source>
</evidence>
<reference evidence="1 2" key="1">
    <citation type="submission" date="2014-04" db="EMBL/GenBank/DDBJ databases">
        <authorList>
            <consortium name="DOE Joint Genome Institute"/>
            <person name="Kuo A."/>
            <person name="Tarkka M."/>
            <person name="Buscot F."/>
            <person name="Kohler A."/>
            <person name="Nagy L.G."/>
            <person name="Floudas D."/>
            <person name="Copeland A."/>
            <person name="Barry K.W."/>
            <person name="Cichocki N."/>
            <person name="Veneault-Fourrey C."/>
            <person name="LaButti K."/>
            <person name="Lindquist E.A."/>
            <person name="Lipzen A."/>
            <person name="Lundell T."/>
            <person name="Morin E."/>
            <person name="Murat C."/>
            <person name="Sun H."/>
            <person name="Tunlid A."/>
            <person name="Henrissat B."/>
            <person name="Grigoriev I.V."/>
            <person name="Hibbett D.S."/>
            <person name="Martin F."/>
            <person name="Nordberg H.P."/>
            <person name="Cantor M.N."/>
            <person name="Hua S.X."/>
        </authorList>
    </citation>
    <scope>NUCLEOTIDE SEQUENCE [LARGE SCALE GENOMIC DNA]</scope>
    <source>
        <strain evidence="1 2">F 1598</strain>
    </source>
</reference>
<evidence type="ECO:0008006" key="3">
    <source>
        <dbReference type="Google" id="ProtNLM"/>
    </source>
</evidence>
<dbReference type="InParanoid" id="A0A0C3F7J5"/>
<reference evidence="2" key="2">
    <citation type="submission" date="2015-01" db="EMBL/GenBank/DDBJ databases">
        <title>Evolutionary Origins and Diversification of the Mycorrhizal Mutualists.</title>
        <authorList>
            <consortium name="DOE Joint Genome Institute"/>
            <consortium name="Mycorrhizal Genomics Consortium"/>
            <person name="Kohler A."/>
            <person name="Kuo A."/>
            <person name="Nagy L.G."/>
            <person name="Floudas D."/>
            <person name="Copeland A."/>
            <person name="Barry K.W."/>
            <person name="Cichocki N."/>
            <person name="Veneault-Fourrey C."/>
            <person name="LaButti K."/>
            <person name="Lindquist E.A."/>
            <person name="Lipzen A."/>
            <person name="Lundell T."/>
            <person name="Morin E."/>
            <person name="Murat C."/>
            <person name="Riley R."/>
            <person name="Ohm R."/>
            <person name="Sun H."/>
            <person name="Tunlid A."/>
            <person name="Henrissat B."/>
            <person name="Grigoriev I.V."/>
            <person name="Hibbett D.S."/>
            <person name="Martin F."/>
        </authorList>
    </citation>
    <scope>NUCLEOTIDE SEQUENCE [LARGE SCALE GENOMIC DNA]</scope>
    <source>
        <strain evidence="2">F 1598</strain>
    </source>
</reference>
<protein>
    <recommendedName>
        <fullName evidence="3">Metacaspase</fullName>
    </recommendedName>
</protein>
<dbReference type="AlphaFoldDB" id="A0A0C3F7J5"/>
<dbReference type="EMBL" id="KN833041">
    <property type="protein sequence ID" value="KIM75894.1"/>
    <property type="molecule type" value="Genomic_DNA"/>
</dbReference>
<dbReference type="Gene3D" id="3.40.50.1460">
    <property type="match status" value="1"/>
</dbReference>
<dbReference type="OrthoDB" id="3223806at2759"/>
<proteinExistence type="predicted"/>
<accession>A0A0C3F7J5</accession>